<evidence type="ECO:0000313" key="3">
    <source>
        <dbReference type="EMBL" id="RKP21461.1"/>
    </source>
</evidence>
<comment type="similarity">
    <text evidence="1">Belongs to the EFR3 family.</text>
</comment>
<evidence type="ECO:0000256" key="2">
    <source>
        <dbReference type="SAM" id="MobiDB-lite"/>
    </source>
</evidence>
<feature type="compositionally biased region" description="Low complexity" evidence="2">
    <location>
        <begin position="640"/>
        <end position="655"/>
    </location>
</feature>
<gene>
    <name evidence="3" type="ORF">ROZALSC1DRAFT_27144</name>
</gene>
<name>A0A4P9YQV5_ROZAC</name>
<evidence type="ECO:0008006" key="5">
    <source>
        <dbReference type="Google" id="ProtNLM"/>
    </source>
</evidence>
<feature type="region of interest" description="Disordered" evidence="2">
    <location>
        <begin position="635"/>
        <end position="655"/>
    </location>
</feature>
<dbReference type="InterPro" id="IPR049150">
    <property type="entry name" value="EFR3_HEAT-like_rpt"/>
</dbReference>
<dbReference type="PANTHER" id="PTHR47766">
    <property type="entry name" value="PROTEIN EFR3"/>
    <property type="match status" value="1"/>
</dbReference>
<dbReference type="Proteomes" id="UP000281549">
    <property type="component" value="Unassembled WGS sequence"/>
</dbReference>
<dbReference type="InterPro" id="IPR039786">
    <property type="entry name" value="EFR3"/>
</dbReference>
<dbReference type="EMBL" id="ML004953">
    <property type="protein sequence ID" value="RKP21461.1"/>
    <property type="molecule type" value="Genomic_DNA"/>
</dbReference>
<organism evidence="3 4">
    <name type="scientific">Rozella allomycis (strain CSF55)</name>
    <dbReference type="NCBI Taxonomy" id="988480"/>
    <lineage>
        <taxon>Eukaryota</taxon>
        <taxon>Fungi</taxon>
        <taxon>Fungi incertae sedis</taxon>
        <taxon>Cryptomycota</taxon>
        <taxon>Cryptomycota incertae sedis</taxon>
        <taxon>Rozella</taxon>
    </lineage>
</organism>
<dbReference type="PANTHER" id="PTHR47766:SF1">
    <property type="entry name" value="PROTEIN EFR3"/>
    <property type="match status" value="1"/>
</dbReference>
<proteinExistence type="inferred from homology"/>
<evidence type="ECO:0000256" key="1">
    <source>
        <dbReference type="ARBA" id="ARBA00010216"/>
    </source>
</evidence>
<sequence>MFPFLAPKHQRRVNDVYPTHPGEEGAVTSKLSRLTYYINARPVKLTKVVKYLETKVQHDLDKERSGYNKVSLEIIEALLHSCGSLSKAFAAPSLRIIKTLIENGDESLFNRTTSTFIMLLDHINAQMFVTDADFINAFNDLVVDFTRMSVVEKPEPSIQSQIRFTALSAIKSILQIENASNAEYMKHVECAIPSILFHMKPSQPKRSRSISSHSEHKRTSIYNEVVNEEGIDKLALQCLEIIIKKNQSINHVLNTIFQYFEKSQWTPAAFPLNVMKIVIQNCKSVYSILIYLFKVMSNPQYSLSVQCSILDFLKITLHSSNSSLDFSLFEISKKLLKLAKKSLISNLPTNPVDLFLESVISVFQREEYSQQKIDLLILLLNQIPYSPSNKTPIPDDQSTSSNAIVLNQEQRLKFRIFCSKALKIISTFEIHSASLNQLALLLDSYSPIILDFYNVNIEIKENTLISLKNVLSFNLFSSYPLFKTLFFTKTRHIFFCFLLNFNNDLNLFQLIKDCFLILLDSDNSLEHDGRLLSLLNNLLKCNDDYKVTLIEILSLMVLLEVAQKYDSQSLKDLITEEIETRKHDKKWIDFFPPISKTERPSLDLLTMTKTHLPQIDKYLFEYDGEAEIQQCLASNPLPMSTRPSSSSRSINLSFTSRKKQSSSTVMSDSASCISVKDLKDAMTMGKRNEFTQSAMQESHFKYHKVITKNPSFYAASMSNLGLKKDKDQIFHAFLDANDLDDKQLIDEIERLRIEHQSN</sequence>
<dbReference type="GO" id="GO:0072659">
    <property type="term" value="P:protein localization to plasma membrane"/>
    <property type="evidence" value="ECO:0007669"/>
    <property type="project" value="InterPro"/>
</dbReference>
<dbReference type="AlphaFoldDB" id="A0A4P9YQV5"/>
<accession>A0A4P9YQV5</accession>
<evidence type="ECO:0000313" key="4">
    <source>
        <dbReference type="Proteomes" id="UP000281549"/>
    </source>
</evidence>
<dbReference type="Pfam" id="PF21072">
    <property type="entry name" value="EFR3"/>
    <property type="match status" value="1"/>
</dbReference>
<protein>
    <recommendedName>
        <fullName evidence="5">Protein EFR3</fullName>
    </recommendedName>
</protein>
<reference evidence="4" key="1">
    <citation type="journal article" date="2018" name="Nat. Microbiol.">
        <title>Leveraging single-cell genomics to expand the fungal tree of life.</title>
        <authorList>
            <person name="Ahrendt S.R."/>
            <person name="Quandt C.A."/>
            <person name="Ciobanu D."/>
            <person name="Clum A."/>
            <person name="Salamov A."/>
            <person name="Andreopoulos B."/>
            <person name="Cheng J.F."/>
            <person name="Woyke T."/>
            <person name="Pelin A."/>
            <person name="Henrissat B."/>
            <person name="Reynolds N.K."/>
            <person name="Benny G.L."/>
            <person name="Smith M.E."/>
            <person name="James T.Y."/>
            <person name="Grigoriev I.V."/>
        </authorList>
    </citation>
    <scope>NUCLEOTIDE SEQUENCE [LARGE SCALE GENOMIC DNA]</scope>
    <source>
        <strain evidence="4">CSF55</strain>
    </source>
</reference>